<dbReference type="KEGG" id="iag:Igag_0404"/>
<evidence type="ECO:0000313" key="7">
    <source>
        <dbReference type="Proteomes" id="UP000001304"/>
    </source>
</evidence>
<feature type="domain" description="Glycoside hydrolase family 20 catalytic" evidence="5">
    <location>
        <begin position="99"/>
        <end position="297"/>
    </location>
</feature>
<evidence type="ECO:0000256" key="1">
    <source>
        <dbReference type="ARBA" id="ARBA00001231"/>
    </source>
</evidence>
<dbReference type="STRING" id="583356.Igag_0404"/>
<dbReference type="GO" id="GO:0016020">
    <property type="term" value="C:membrane"/>
    <property type="evidence" value="ECO:0007669"/>
    <property type="project" value="TreeGrafter"/>
</dbReference>
<dbReference type="InterPro" id="IPR025705">
    <property type="entry name" value="Beta_hexosaminidase_sua/sub"/>
</dbReference>
<reference evidence="6 7" key="1">
    <citation type="journal article" date="2010" name="Stand. Genomic Sci.">
        <title>Complete genome sequence of Ignisphaera aggregans type strain (AQ1.S1).</title>
        <authorList>
            <person name="Goker M."/>
            <person name="Held B."/>
            <person name="Lapidus A."/>
            <person name="Nolan M."/>
            <person name="Spring S."/>
            <person name="Yasawong M."/>
            <person name="Lucas S."/>
            <person name="Glavina Del Rio T."/>
            <person name="Tice H."/>
            <person name="Cheng J.F."/>
            <person name="Goodwin L."/>
            <person name="Tapia R."/>
            <person name="Pitluck S."/>
            <person name="Liolios K."/>
            <person name="Ivanova N."/>
            <person name="Mavromatis K."/>
            <person name="Mikhailova N."/>
            <person name="Pati A."/>
            <person name="Chen A."/>
            <person name="Palaniappan K."/>
            <person name="Brambilla E."/>
            <person name="Land M."/>
            <person name="Hauser L."/>
            <person name="Chang Y.J."/>
            <person name="Jeffries C.D."/>
            <person name="Brettin T."/>
            <person name="Detter J.C."/>
            <person name="Han C."/>
            <person name="Rohde M."/>
            <person name="Sikorski J."/>
            <person name="Woyke T."/>
            <person name="Bristow J."/>
            <person name="Eisen J.A."/>
            <person name="Markowitz V."/>
            <person name="Hugenholtz P."/>
            <person name="Kyrpides N.C."/>
            <person name="Klenk H.P."/>
        </authorList>
    </citation>
    <scope>NUCLEOTIDE SEQUENCE [LARGE SCALE GENOMIC DNA]</scope>
    <source>
        <strain evidence="7">DSM 17230 / JCM 13409 / AQ1.S1</strain>
    </source>
</reference>
<evidence type="ECO:0000256" key="3">
    <source>
        <dbReference type="ARBA" id="ARBA00012663"/>
    </source>
</evidence>
<dbReference type="PRINTS" id="PR00738">
    <property type="entry name" value="GLHYDRLASE20"/>
</dbReference>
<evidence type="ECO:0000256" key="4">
    <source>
        <dbReference type="ARBA" id="ARBA00022801"/>
    </source>
</evidence>
<dbReference type="AlphaFoldDB" id="E0SR94"/>
<evidence type="ECO:0000256" key="2">
    <source>
        <dbReference type="ARBA" id="ARBA00006285"/>
    </source>
</evidence>
<dbReference type="CAZy" id="GH20">
    <property type="family name" value="Glycoside Hydrolase Family 20"/>
</dbReference>
<dbReference type="Pfam" id="PF00728">
    <property type="entry name" value="Glyco_hydro_20"/>
    <property type="match status" value="1"/>
</dbReference>
<dbReference type="PANTHER" id="PTHR22600">
    <property type="entry name" value="BETA-HEXOSAMINIDASE"/>
    <property type="match status" value="1"/>
</dbReference>
<comment type="catalytic activity">
    <reaction evidence="1">
        <text>Hydrolysis of terminal non-reducing N-acetyl-D-hexosamine residues in N-acetyl-beta-D-hexosaminides.</text>
        <dbReference type="EC" id="3.2.1.52"/>
    </reaction>
</comment>
<keyword evidence="4 6" id="KW-0378">Hydrolase</keyword>
<gene>
    <name evidence="6" type="ordered locus">Igag_0404</name>
</gene>
<evidence type="ECO:0000259" key="5">
    <source>
        <dbReference type="Pfam" id="PF00728"/>
    </source>
</evidence>
<dbReference type="GO" id="GO:0005975">
    <property type="term" value="P:carbohydrate metabolic process"/>
    <property type="evidence" value="ECO:0007669"/>
    <property type="project" value="InterPro"/>
</dbReference>
<evidence type="ECO:0000313" key="6">
    <source>
        <dbReference type="EMBL" id="ADM27243.1"/>
    </source>
</evidence>
<dbReference type="Proteomes" id="UP000001304">
    <property type="component" value="Chromosome"/>
</dbReference>
<dbReference type="EMBL" id="CP002098">
    <property type="protein sequence ID" value="ADM27243.1"/>
    <property type="molecule type" value="Genomic_DNA"/>
</dbReference>
<dbReference type="GO" id="GO:0004563">
    <property type="term" value="F:beta-N-acetylhexosaminidase activity"/>
    <property type="evidence" value="ECO:0007669"/>
    <property type="project" value="UniProtKB-EC"/>
</dbReference>
<proteinExistence type="inferred from homology"/>
<dbReference type="GO" id="GO:0030203">
    <property type="term" value="P:glycosaminoglycan metabolic process"/>
    <property type="evidence" value="ECO:0007669"/>
    <property type="project" value="TreeGrafter"/>
</dbReference>
<keyword evidence="7" id="KW-1185">Reference proteome</keyword>
<dbReference type="SUPFAM" id="SSF51445">
    <property type="entry name" value="(Trans)glycosidases"/>
    <property type="match status" value="1"/>
</dbReference>
<sequence length="549" mass="64665">MERKPIVIPEPIEIKFDGMWTDVDGFSNLDEFISREFKVPKGSWEIVEVFGKGTGLRILPSRRVEVWGDRRIYLATLLQLFIQGRGKLPIVEVRESLRFNFRGFHLDVARGGVATIDTLKALLRWLFLLKYNYFALYVEDLFPWDRYPDIGVHRGRYSNEEWRELIEYGKRLGIEVFPSLELSGHMERILVLPKYREYSEWQPFEDILGSGVLDLSNPEARKFAEDLLEEAIMKTESRYIHIGGDETWVLGRGRSLDRLGKFEGPRLYAEHHSRLIEIVRRYNRIPLLWGDMISGVFLRELGIEREYWEKLLSEPIWREAIIANWDYSLRDKEYFRNSIRLFKERGFRQIVCPGIWNWNLFYPDFDKALANLRRFLGAAREEGVEGFMVTAWGDDGCECLYSFIYPLILAAMEIAEGSGEWEEKWLALTGEDRRVLEFRKMLGSSEITRAIKEFIARGIKPNKDIEDRLKQVLSYVEGIPLSRDLMFMKKVVEVMIRAIYDKVTVSDFIGLANEYATLWLSERKKQNLDYVYRKFWISASRLDLSKLIE</sequence>
<organism evidence="6 7">
    <name type="scientific">Ignisphaera aggregans (strain DSM 17230 / JCM 13409 / AQ1.S1)</name>
    <dbReference type="NCBI Taxonomy" id="583356"/>
    <lineage>
        <taxon>Archaea</taxon>
        <taxon>Thermoproteota</taxon>
        <taxon>Thermoprotei</taxon>
        <taxon>Desulfurococcales</taxon>
        <taxon>Desulfurococcaceae</taxon>
        <taxon>Ignisphaera</taxon>
    </lineage>
</organism>
<dbReference type="Gene3D" id="3.20.20.80">
    <property type="entry name" value="Glycosidases"/>
    <property type="match status" value="1"/>
</dbReference>
<dbReference type="HOGENOM" id="CLU_495781_0_0_2"/>
<dbReference type="EC" id="3.2.1.52" evidence="3"/>
<dbReference type="BioCyc" id="IAGG583356:GHAH-407-MONOMER"/>
<dbReference type="InterPro" id="IPR017853">
    <property type="entry name" value="GH"/>
</dbReference>
<accession>E0SR94</accession>
<dbReference type="InterPro" id="IPR015883">
    <property type="entry name" value="Glyco_hydro_20_cat"/>
</dbReference>
<protein>
    <recommendedName>
        <fullName evidence="3">beta-N-acetylhexosaminidase</fullName>
        <ecNumber evidence="3">3.2.1.52</ecNumber>
    </recommendedName>
</protein>
<dbReference type="PANTHER" id="PTHR22600:SF57">
    <property type="entry name" value="BETA-N-ACETYLHEXOSAMINIDASE"/>
    <property type="match status" value="1"/>
</dbReference>
<dbReference type="CDD" id="cd06565">
    <property type="entry name" value="GH20_GcnA-like"/>
    <property type="match status" value="1"/>
</dbReference>
<name>E0SR94_IGNAA</name>
<comment type="similarity">
    <text evidence="2">Belongs to the glycosyl hydrolase 20 family.</text>
</comment>